<dbReference type="Proteomes" id="UP001165060">
    <property type="component" value="Unassembled WGS sequence"/>
</dbReference>
<feature type="domain" description="Myb-like" evidence="2">
    <location>
        <begin position="2"/>
        <end position="52"/>
    </location>
</feature>
<dbReference type="InterPro" id="IPR009057">
    <property type="entry name" value="Homeodomain-like_sf"/>
</dbReference>
<dbReference type="PROSITE" id="PS50090">
    <property type="entry name" value="MYB_LIKE"/>
    <property type="match status" value="1"/>
</dbReference>
<dbReference type="CDD" id="cd00167">
    <property type="entry name" value="SANT"/>
    <property type="match status" value="1"/>
</dbReference>
<dbReference type="Gene3D" id="1.10.10.60">
    <property type="entry name" value="Homeodomain-like"/>
    <property type="match status" value="1"/>
</dbReference>
<proteinExistence type="predicted"/>
<feature type="compositionally biased region" description="Basic and acidic residues" evidence="1">
    <location>
        <begin position="115"/>
        <end position="125"/>
    </location>
</feature>
<sequence>MDPAIRKDPWTPEEEETLMKCHAKFGNKWAEISRFIKGRTDNAIKNHFNSAKRRLLRIAVEGELDESKEDLSDPTNSMNRRNLYRASYGVGAGDGELPPRTLSDATKMLSKKYRRSDAGDDHDAGGSEPPKKRRARKDSPKSAASALSGMRSGTTSPCHGSPMHGSRAGSPYPPPIGDVAAMRASLSTEGEGLASVLASMRNSAVNSRCASPVHMAPGAGVPPVAIGGGIEVGKSVVVTTPKGGGAGAESTGAVLKVEGVGAAAEAAATAAAKKELGAGADRADAPTPPPVEGGGEPEKKMVSATTVNGAGEMVQVGNTVLPVPKKKRSLSLLSEIACPEWQGGGV</sequence>
<keyword evidence="6" id="KW-1185">Reference proteome</keyword>
<feature type="region of interest" description="Disordered" evidence="1">
    <location>
        <begin position="277"/>
        <end position="299"/>
    </location>
</feature>
<dbReference type="SMART" id="SM00717">
    <property type="entry name" value="SANT"/>
    <property type="match status" value="1"/>
</dbReference>
<evidence type="ECO:0000259" key="3">
    <source>
        <dbReference type="PROSITE" id="PS51293"/>
    </source>
</evidence>
<dbReference type="InterPro" id="IPR050560">
    <property type="entry name" value="MYB_TF"/>
</dbReference>
<evidence type="ECO:0000259" key="4">
    <source>
        <dbReference type="PROSITE" id="PS51294"/>
    </source>
</evidence>
<protein>
    <submittedName>
        <fullName evidence="5">Uncharacterized protein</fullName>
    </submittedName>
</protein>
<evidence type="ECO:0000256" key="1">
    <source>
        <dbReference type="SAM" id="MobiDB-lite"/>
    </source>
</evidence>
<dbReference type="EMBL" id="BRYB01001390">
    <property type="protein sequence ID" value="GMI24652.1"/>
    <property type="molecule type" value="Genomic_DNA"/>
</dbReference>
<feature type="region of interest" description="Disordered" evidence="1">
    <location>
        <begin position="111"/>
        <end position="176"/>
    </location>
</feature>
<organism evidence="5 6">
    <name type="scientific">Tetraparma gracilis</name>
    <dbReference type="NCBI Taxonomy" id="2962635"/>
    <lineage>
        <taxon>Eukaryota</taxon>
        <taxon>Sar</taxon>
        <taxon>Stramenopiles</taxon>
        <taxon>Ochrophyta</taxon>
        <taxon>Bolidophyceae</taxon>
        <taxon>Parmales</taxon>
        <taxon>Triparmaceae</taxon>
        <taxon>Tetraparma</taxon>
    </lineage>
</organism>
<dbReference type="PROSITE" id="PS51293">
    <property type="entry name" value="SANT"/>
    <property type="match status" value="1"/>
</dbReference>
<dbReference type="InterPro" id="IPR001005">
    <property type="entry name" value="SANT/Myb"/>
</dbReference>
<dbReference type="PROSITE" id="PS51294">
    <property type="entry name" value="HTH_MYB"/>
    <property type="match status" value="1"/>
</dbReference>
<dbReference type="PANTHER" id="PTHR45614:SF25">
    <property type="entry name" value="MYB PROTEIN"/>
    <property type="match status" value="1"/>
</dbReference>
<reference evidence="5 6" key="1">
    <citation type="journal article" date="2023" name="Commun. Biol.">
        <title>Genome analysis of Parmales, the sister group of diatoms, reveals the evolutionary specialization of diatoms from phago-mixotrophs to photoautotrophs.</title>
        <authorList>
            <person name="Ban H."/>
            <person name="Sato S."/>
            <person name="Yoshikawa S."/>
            <person name="Yamada K."/>
            <person name="Nakamura Y."/>
            <person name="Ichinomiya M."/>
            <person name="Sato N."/>
            <person name="Blanc-Mathieu R."/>
            <person name="Endo H."/>
            <person name="Kuwata A."/>
            <person name="Ogata H."/>
        </authorList>
    </citation>
    <scope>NUCLEOTIDE SEQUENCE [LARGE SCALE GENOMIC DNA]</scope>
</reference>
<gene>
    <name evidence="5" type="ORF">TeGR_g10600</name>
</gene>
<evidence type="ECO:0000313" key="5">
    <source>
        <dbReference type="EMBL" id="GMI24652.1"/>
    </source>
</evidence>
<evidence type="ECO:0000259" key="2">
    <source>
        <dbReference type="PROSITE" id="PS50090"/>
    </source>
</evidence>
<dbReference type="Pfam" id="PF00249">
    <property type="entry name" value="Myb_DNA-binding"/>
    <property type="match status" value="1"/>
</dbReference>
<dbReference type="InterPro" id="IPR017930">
    <property type="entry name" value="Myb_dom"/>
</dbReference>
<comment type="caution">
    <text evidence="5">The sequence shown here is derived from an EMBL/GenBank/DDBJ whole genome shotgun (WGS) entry which is preliminary data.</text>
</comment>
<accession>A0ABQ6MEQ9</accession>
<dbReference type="InterPro" id="IPR017884">
    <property type="entry name" value="SANT_dom"/>
</dbReference>
<evidence type="ECO:0000313" key="6">
    <source>
        <dbReference type="Proteomes" id="UP001165060"/>
    </source>
</evidence>
<feature type="domain" description="HTH myb-type" evidence="4">
    <location>
        <begin position="2"/>
        <end position="56"/>
    </location>
</feature>
<name>A0ABQ6MEQ9_9STRA</name>
<dbReference type="SUPFAM" id="SSF46689">
    <property type="entry name" value="Homeodomain-like"/>
    <property type="match status" value="1"/>
</dbReference>
<dbReference type="PANTHER" id="PTHR45614">
    <property type="entry name" value="MYB PROTEIN-RELATED"/>
    <property type="match status" value="1"/>
</dbReference>
<feature type="domain" description="SANT" evidence="3">
    <location>
        <begin position="5"/>
        <end position="56"/>
    </location>
</feature>